<dbReference type="RefSeq" id="WP_247261447.1">
    <property type="nucleotide sequence ID" value="NZ_JALJQZ010000021.1"/>
</dbReference>
<protein>
    <submittedName>
        <fullName evidence="1">Helix-turn-helix domain-containing protein</fullName>
    </submittedName>
</protein>
<dbReference type="Proteomes" id="UP001595697">
    <property type="component" value="Unassembled WGS sequence"/>
</dbReference>
<reference evidence="2" key="1">
    <citation type="journal article" date="2019" name="Int. J. Syst. Evol. Microbiol.">
        <title>The Global Catalogue of Microorganisms (GCM) 10K type strain sequencing project: providing services to taxonomists for standard genome sequencing and annotation.</title>
        <authorList>
            <consortium name="The Broad Institute Genomics Platform"/>
            <consortium name="The Broad Institute Genome Sequencing Center for Infectious Disease"/>
            <person name="Wu L."/>
            <person name="Ma J."/>
        </authorList>
    </citation>
    <scope>NUCLEOTIDE SEQUENCE [LARGE SCALE GENOMIC DNA]</scope>
    <source>
        <strain evidence="2">TBRC 5781</strain>
    </source>
</reference>
<organism evidence="1 2">
    <name type="scientific">Rhizobium lemnae</name>
    <dbReference type="NCBI Taxonomy" id="1214924"/>
    <lineage>
        <taxon>Bacteria</taxon>
        <taxon>Pseudomonadati</taxon>
        <taxon>Pseudomonadota</taxon>
        <taxon>Alphaproteobacteria</taxon>
        <taxon>Hyphomicrobiales</taxon>
        <taxon>Rhizobiaceae</taxon>
        <taxon>Rhizobium/Agrobacterium group</taxon>
        <taxon>Rhizobium</taxon>
    </lineage>
</organism>
<dbReference type="Pfam" id="PF13384">
    <property type="entry name" value="HTH_23"/>
    <property type="match status" value="1"/>
</dbReference>
<dbReference type="EMBL" id="JBHSBD010000048">
    <property type="protein sequence ID" value="MFC3968590.1"/>
    <property type="molecule type" value="Genomic_DNA"/>
</dbReference>
<sequence>MSIVSRKTADKKRPLVSFVGDKDDDRRFTVFNQIRETLGDDEALELASICGGERLRLPSLSSLKPHHPLAVRIGFDLAHRICEAVAPFKGTTGYFYVPRLDRLRIRRLLEEDGVSVREISQRTGVCMRTVHREKARMLNSGFAVGHPKQPRKLDQLPEWTKGERIVRRLLLQGHSPSQIRDILKVPGTVVLTIRAELLKQGKI</sequence>
<name>A0ABV8E9I1_9HYPH</name>
<keyword evidence="2" id="KW-1185">Reference proteome</keyword>
<evidence type="ECO:0000313" key="1">
    <source>
        <dbReference type="EMBL" id="MFC3968590.1"/>
    </source>
</evidence>
<accession>A0ABV8E9I1</accession>
<comment type="caution">
    <text evidence="1">The sequence shown here is derived from an EMBL/GenBank/DDBJ whole genome shotgun (WGS) entry which is preliminary data.</text>
</comment>
<proteinExistence type="predicted"/>
<gene>
    <name evidence="1" type="ORF">ACFOVS_10710</name>
</gene>
<evidence type="ECO:0000313" key="2">
    <source>
        <dbReference type="Proteomes" id="UP001595697"/>
    </source>
</evidence>